<dbReference type="InterPro" id="IPR021725">
    <property type="entry name" value="Cdd1"/>
</dbReference>
<evidence type="ECO:0000313" key="1">
    <source>
        <dbReference type="EMBL" id="MCG2577666.1"/>
    </source>
</evidence>
<proteinExistence type="predicted"/>
<sequence>MNPAKVVRERVKTLTDLPNIGRAMAQDLHLLGIDQPEQLKGRDPYVLYQELSIATGQRQDPCVLDTFISITRFMDGGEALPWWSYTAERKAAMQQQH</sequence>
<dbReference type="RefSeq" id="WP_275710995.1">
    <property type="nucleotide sequence ID" value="NZ_JAKLTN010000002.1"/>
</dbReference>
<dbReference type="Pfam" id="PF11731">
    <property type="entry name" value="Cdd1"/>
    <property type="match status" value="1"/>
</dbReference>
<evidence type="ECO:0000313" key="2">
    <source>
        <dbReference type="Proteomes" id="UP001165384"/>
    </source>
</evidence>
<gene>
    <name evidence="1" type="ORF">LZ012_11745</name>
</gene>
<dbReference type="Gene3D" id="1.10.150.20">
    <property type="entry name" value="5' to 3' exonuclease, C-terminal subdomain"/>
    <property type="match status" value="1"/>
</dbReference>
<protein>
    <submittedName>
        <fullName evidence="1">Helix-hairpin-helix domain-containing protein</fullName>
    </submittedName>
</protein>
<accession>A0ABS9K3A9</accession>
<name>A0ABS9K3A9_9RHOO</name>
<organism evidence="1 2">
    <name type="scientific">Dechloromonas hankyongensis</name>
    <dbReference type="NCBI Taxonomy" id="2908002"/>
    <lineage>
        <taxon>Bacteria</taxon>
        <taxon>Pseudomonadati</taxon>
        <taxon>Pseudomonadota</taxon>
        <taxon>Betaproteobacteria</taxon>
        <taxon>Rhodocyclales</taxon>
        <taxon>Azonexaceae</taxon>
        <taxon>Dechloromonas</taxon>
    </lineage>
</organism>
<comment type="caution">
    <text evidence="1">The sequence shown here is derived from an EMBL/GenBank/DDBJ whole genome shotgun (WGS) entry which is preliminary data.</text>
</comment>
<dbReference type="Proteomes" id="UP001165384">
    <property type="component" value="Unassembled WGS sequence"/>
</dbReference>
<keyword evidence="2" id="KW-1185">Reference proteome</keyword>
<dbReference type="EMBL" id="JAKLTN010000002">
    <property type="protein sequence ID" value="MCG2577666.1"/>
    <property type="molecule type" value="Genomic_DNA"/>
</dbReference>
<reference evidence="1" key="1">
    <citation type="submission" date="2022-01" db="EMBL/GenBank/DDBJ databases">
        <authorList>
            <person name="Jo J.-H."/>
            <person name="Im W.-T."/>
        </authorList>
    </citation>
    <scope>NUCLEOTIDE SEQUENCE</scope>
    <source>
        <strain evidence="1">XY25</strain>
    </source>
</reference>